<organism evidence="2 3">
    <name type="scientific">Amycolatopsis xylanica</name>
    <dbReference type="NCBI Taxonomy" id="589385"/>
    <lineage>
        <taxon>Bacteria</taxon>
        <taxon>Bacillati</taxon>
        <taxon>Actinomycetota</taxon>
        <taxon>Actinomycetes</taxon>
        <taxon>Pseudonocardiales</taxon>
        <taxon>Pseudonocardiaceae</taxon>
        <taxon>Amycolatopsis</taxon>
    </lineage>
</organism>
<name>A0A1H3EGU4_9PSEU</name>
<dbReference type="InterPro" id="IPR011024">
    <property type="entry name" value="G_crystallin-like"/>
</dbReference>
<keyword evidence="1" id="KW-0732">Signal</keyword>
<protein>
    <submittedName>
        <fullName evidence="2">Uncharacterized protein</fullName>
    </submittedName>
</protein>
<accession>A0A1H3EGU4</accession>
<reference evidence="2 3" key="1">
    <citation type="submission" date="2016-10" db="EMBL/GenBank/DDBJ databases">
        <authorList>
            <person name="de Groot N.N."/>
        </authorList>
    </citation>
    <scope>NUCLEOTIDE SEQUENCE [LARGE SCALE GENOMIC DNA]</scope>
    <source>
        <strain evidence="2 3">CPCC 202699</strain>
    </source>
</reference>
<dbReference type="RefSeq" id="WP_091289906.1">
    <property type="nucleotide sequence ID" value="NZ_FNON01000003.1"/>
</dbReference>
<proteinExistence type="predicted"/>
<sequence>MKYVRPVLIALAVLMASTGFSTSAQAASPGSHCVADTGTQSVRCFETEQRALSAAAGVTVATFYEHGNFGGASLTVTGDTCRDGQTQNLNFWQGWWNDKVSSFRTYADCYVTFYEHGDLQGATQEWYANDEANFGSDFNDKASSASFSRGPSRAELLKDCDRATKSCDAKVGWKGNDFWGDWRRVDTAYNCSSSESTQVVGSRDTRTGKNSVSHEIGVTAGFQFLVDWSVSYKATFGSEWGWETSDMVETRTTIKPGHWAGLDRSPVMRVSGGEYELWYGSRKWGHYNWFVRNFSGEGPAPGVVGQTKIVGAKMTAAEKKKVCGKSANEVVRSAAAPVAPAAAPAPVATAAGALHS</sequence>
<gene>
    <name evidence="2" type="ORF">SAMN05421504_103798</name>
</gene>
<dbReference type="EMBL" id="FNON01000003">
    <property type="protein sequence ID" value="SDX77428.1"/>
    <property type="molecule type" value="Genomic_DNA"/>
</dbReference>
<dbReference type="OrthoDB" id="5124470at2"/>
<evidence type="ECO:0000313" key="2">
    <source>
        <dbReference type="EMBL" id="SDX77428.1"/>
    </source>
</evidence>
<feature type="chain" id="PRO_5011501814" evidence="1">
    <location>
        <begin position="27"/>
        <end position="356"/>
    </location>
</feature>
<keyword evidence="3" id="KW-1185">Reference proteome</keyword>
<dbReference type="STRING" id="589385.SAMN05421504_103798"/>
<dbReference type="AlphaFoldDB" id="A0A1H3EGU4"/>
<evidence type="ECO:0000256" key="1">
    <source>
        <dbReference type="SAM" id="SignalP"/>
    </source>
</evidence>
<dbReference type="Gene3D" id="2.60.20.10">
    <property type="entry name" value="Crystallins"/>
    <property type="match status" value="1"/>
</dbReference>
<dbReference type="SUPFAM" id="SSF49695">
    <property type="entry name" value="gamma-Crystallin-like"/>
    <property type="match status" value="1"/>
</dbReference>
<feature type="signal peptide" evidence="1">
    <location>
        <begin position="1"/>
        <end position="26"/>
    </location>
</feature>
<dbReference type="Proteomes" id="UP000199515">
    <property type="component" value="Unassembled WGS sequence"/>
</dbReference>
<evidence type="ECO:0000313" key="3">
    <source>
        <dbReference type="Proteomes" id="UP000199515"/>
    </source>
</evidence>